<keyword evidence="9" id="KW-1185">Reference proteome</keyword>
<protein>
    <submittedName>
        <fullName evidence="8">SAM-dependent methyltransferase</fullName>
    </submittedName>
</protein>
<accession>A0A154BRZ7</accession>
<name>A0A154BRZ7_ANASB</name>
<dbReference type="PIRSF" id="PIRSF003085">
    <property type="entry name" value="CMAS"/>
    <property type="match status" value="1"/>
</dbReference>
<keyword evidence="2 8" id="KW-0489">Methyltransferase</keyword>
<dbReference type="GO" id="GO:0032259">
    <property type="term" value="P:methylation"/>
    <property type="evidence" value="ECO:0007669"/>
    <property type="project" value="UniProtKB-KW"/>
</dbReference>
<dbReference type="Pfam" id="PF02353">
    <property type="entry name" value="CMAS"/>
    <property type="match status" value="1"/>
</dbReference>
<dbReference type="RefSeq" id="WP_066242684.1">
    <property type="nucleotide sequence ID" value="NZ_LSGP01000017.1"/>
</dbReference>
<comment type="caution">
    <text evidence="8">The sequence shown here is derived from an EMBL/GenBank/DDBJ whole genome shotgun (WGS) entry which is preliminary data.</text>
</comment>
<dbReference type="InterPro" id="IPR057206">
    <property type="entry name" value="DUF7884"/>
</dbReference>
<dbReference type="EMBL" id="LSGP01000017">
    <property type="protein sequence ID" value="KYZ76726.1"/>
    <property type="molecule type" value="Genomic_DNA"/>
</dbReference>
<organism evidence="8 9">
    <name type="scientific">Anaerosporomusa subterranea</name>
    <dbReference type="NCBI Taxonomy" id="1794912"/>
    <lineage>
        <taxon>Bacteria</taxon>
        <taxon>Bacillati</taxon>
        <taxon>Bacillota</taxon>
        <taxon>Negativicutes</taxon>
        <taxon>Acetonemataceae</taxon>
        <taxon>Anaerosporomusa</taxon>
    </lineage>
</organism>
<proteinExistence type="inferred from homology"/>
<dbReference type="Gene3D" id="3.40.50.150">
    <property type="entry name" value="Vaccinia Virus protein VP39"/>
    <property type="match status" value="1"/>
</dbReference>
<dbReference type="AlphaFoldDB" id="A0A154BRZ7"/>
<dbReference type="InterPro" id="IPR050723">
    <property type="entry name" value="CFA/CMAS"/>
</dbReference>
<dbReference type="PANTHER" id="PTHR43667:SF1">
    <property type="entry name" value="CYCLOPROPANE-FATTY-ACYL-PHOSPHOLIPID SYNTHASE"/>
    <property type="match status" value="1"/>
</dbReference>
<feature type="domain" description="DUF7884" evidence="7">
    <location>
        <begin position="7"/>
        <end position="87"/>
    </location>
</feature>
<reference evidence="8 9" key="1">
    <citation type="submission" date="2016-02" db="EMBL/GenBank/DDBJ databases">
        <title>Anaerosporomusa subterraneum gen. nov., sp. nov., a spore-forming obligate anaerobe isolated from saprolite.</title>
        <authorList>
            <person name="Choi J.K."/>
            <person name="Shah M."/>
            <person name="Yee N."/>
        </authorList>
    </citation>
    <scope>NUCLEOTIDE SEQUENCE [LARGE SCALE GENOMIC DNA]</scope>
    <source>
        <strain evidence="8 9">RU4</strain>
    </source>
</reference>
<evidence type="ECO:0000313" key="9">
    <source>
        <dbReference type="Proteomes" id="UP000076268"/>
    </source>
</evidence>
<dbReference type="PANTHER" id="PTHR43667">
    <property type="entry name" value="CYCLOPROPANE-FATTY-ACYL-PHOSPHOLIPID SYNTHASE"/>
    <property type="match status" value="1"/>
</dbReference>
<dbReference type="GO" id="GO:0008168">
    <property type="term" value="F:methyltransferase activity"/>
    <property type="evidence" value="ECO:0007669"/>
    <property type="project" value="UniProtKB-KW"/>
</dbReference>
<dbReference type="InterPro" id="IPR029063">
    <property type="entry name" value="SAM-dependent_MTases_sf"/>
</dbReference>
<evidence type="ECO:0000313" key="8">
    <source>
        <dbReference type="EMBL" id="KYZ76726.1"/>
    </source>
</evidence>
<dbReference type="GO" id="GO:0008610">
    <property type="term" value="P:lipid biosynthetic process"/>
    <property type="evidence" value="ECO:0007669"/>
    <property type="project" value="InterPro"/>
</dbReference>
<evidence type="ECO:0000256" key="1">
    <source>
        <dbReference type="ARBA" id="ARBA00010815"/>
    </source>
</evidence>
<evidence type="ECO:0000256" key="2">
    <source>
        <dbReference type="ARBA" id="ARBA00022603"/>
    </source>
</evidence>
<gene>
    <name evidence="8" type="ORF">AXX12_09960</name>
</gene>
<evidence type="ECO:0000259" key="7">
    <source>
        <dbReference type="Pfam" id="PF25371"/>
    </source>
</evidence>
<evidence type="ECO:0000256" key="6">
    <source>
        <dbReference type="PIRSR" id="PIRSR003085-1"/>
    </source>
</evidence>
<keyword evidence="3 8" id="KW-0808">Transferase</keyword>
<keyword evidence="5" id="KW-0443">Lipid metabolism</keyword>
<evidence type="ECO:0000256" key="3">
    <source>
        <dbReference type="ARBA" id="ARBA00022679"/>
    </source>
</evidence>
<comment type="similarity">
    <text evidence="1">Belongs to the CFA/CMAS family.</text>
</comment>
<dbReference type="STRING" id="1794912.AXX12_09960"/>
<dbReference type="InterPro" id="IPR003333">
    <property type="entry name" value="CMAS"/>
</dbReference>
<dbReference type="OrthoDB" id="9782855at2"/>
<dbReference type="Pfam" id="PF25371">
    <property type="entry name" value="DUF7884"/>
    <property type="match status" value="1"/>
</dbReference>
<dbReference type="SUPFAM" id="SSF53335">
    <property type="entry name" value="S-adenosyl-L-methionine-dependent methyltransferases"/>
    <property type="match status" value="1"/>
</dbReference>
<evidence type="ECO:0000256" key="4">
    <source>
        <dbReference type="ARBA" id="ARBA00022691"/>
    </source>
</evidence>
<evidence type="ECO:0000256" key="5">
    <source>
        <dbReference type="ARBA" id="ARBA00023098"/>
    </source>
</evidence>
<sequence length="401" mass="46337">MKKLLLKSLFEKATGDFRVVYWDGEDVTYGNVPPKIKIIFKKAPPLNFDFADPMLSFGEAYVDEVFDFEGDLGEVIQIVELNKNIFTAHGQGSKLALAFNTINSATNRWQQKENIKHHYDLGNDFFSLWLDETMSYSCAYFNTIEDSLFQAQMQKIHHILRKLSLKPGERLLDIGSGWGWLILTAAQMYGVNALGLTLSEEQFSATRERISKMGLADKVDVMLINYQDLDETKYQFDKIVSVGMFEHVGKENLPKYMKKINRLLTPGGVSLLHTITATKEKPVNSWMEKYIFPGGYVPSLRETMWLLPEYDFHLLHVESLRMHYAATLDRWYMNFGKHIDEIEQKFGKRFVRMWSIYLRGCAASFRTSGLNIHQLLFSKGLNNSLPLTFNHLYTDRLETLS</sequence>
<dbReference type="CDD" id="cd02440">
    <property type="entry name" value="AdoMet_MTases"/>
    <property type="match status" value="1"/>
</dbReference>
<dbReference type="Proteomes" id="UP000076268">
    <property type="component" value="Unassembled WGS sequence"/>
</dbReference>
<feature type="active site" evidence="6">
    <location>
        <position position="361"/>
    </location>
</feature>
<keyword evidence="4" id="KW-0949">S-adenosyl-L-methionine</keyword>